<evidence type="ECO:0000313" key="1">
    <source>
        <dbReference type="EMBL" id="AIL44920.1"/>
    </source>
</evidence>
<dbReference type="Proteomes" id="UP000028933">
    <property type="component" value="Chromosome"/>
</dbReference>
<dbReference type="HOGENOM" id="CLU_1978033_0_0_10"/>
<evidence type="ECO:0008006" key="3">
    <source>
        <dbReference type="Google" id="ProtNLM"/>
    </source>
</evidence>
<dbReference type="SUPFAM" id="SSF110849">
    <property type="entry name" value="ParB/Sulfiredoxin"/>
    <property type="match status" value="1"/>
</dbReference>
<accession>A0A077EHA0</accession>
<gene>
    <name evidence="1" type="ORF">BD94_1145</name>
</gene>
<organism evidence="1 2">
    <name type="scientific">Elizabethkingia anophelis NUHP1</name>
    <dbReference type="NCBI Taxonomy" id="1338011"/>
    <lineage>
        <taxon>Bacteria</taxon>
        <taxon>Pseudomonadati</taxon>
        <taxon>Bacteroidota</taxon>
        <taxon>Flavobacteriia</taxon>
        <taxon>Flavobacteriales</taxon>
        <taxon>Weeksellaceae</taxon>
        <taxon>Elizabethkingia</taxon>
    </lineage>
</organism>
<sequence>MENNLDSDFYKRLIDFIKNTDHILFTTHTKVCYSIIKRIHRRVLDGYGTKFGPIKIDQKTNLIVDGNHRYIAYKLANFDFETIPWNKNYSDPYNTINDFVVITNEDWDINSEKNRKYCNDDFLKDL</sequence>
<dbReference type="STRING" id="1338011.BD94_1145"/>
<dbReference type="EMBL" id="CP007547">
    <property type="protein sequence ID" value="AIL44920.1"/>
    <property type="molecule type" value="Genomic_DNA"/>
</dbReference>
<dbReference type="RefSeq" id="WP_024565191.1">
    <property type="nucleotide sequence ID" value="NZ_CP007547.1"/>
</dbReference>
<dbReference type="eggNOG" id="ENOG5030UGH">
    <property type="taxonomic scope" value="Bacteria"/>
</dbReference>
<name>A0A077EHA0_9FLAO</name>
<dbReference type="AlphaFoldDB" id="A0A077EHA0"/>
<reference evidence="1" key="1">
    <citation type="journal article" date="2013" name="Lancet">
        <title>First case of E anophelis outbreak in an intensive-care unit.</title>
        <authorList>
            <person name="Teo J."/>
            <person name="Tan S.Y."/>
            <person name="Tay M."/>
            <person name="Ding Y."/>
            <person name="Kjelleberg S."/>
            <person name="Givskov M."/>
            <person name="Lin R.T."/>
            <person name="Yang L."/>
        </authorList>
    </citation>
    <scope>NUCLEOTIDE SEQUENCE [LARGE SCALE GENOMIC DNA]</scope>
    <source>
        <strain evidence="1">NUHP1</strain>
    </source>
</reference>
<dbReference type="KEGG" id="eao:BD94_1145"/>
<dbReference type="InterPro" id="IPR036086">
    <property type="entry name" value="ParB/Sulfiredoxin_sf"/>
</dbReference>
<proteinExistence type="predicted"/>
<protein>
    <recommendedName>
        <fullName evidence="3">ParB/Sulfiredoxin domain-containing protein</fullName>
    </recommendedName>
</protein>
<evidence type="ECO:0000313" key="2">
    <source>
        <dbReference type="Proteomes" id="UP000028933"/>
    </source>
</evidence>
<reference evidence="1" key="2">
    <citation type="journal article" date="2015" name="Genome Biol. Evol.">
        <title>Complete Genome Sequence and Transcriptomic Analysis of the Novel Pathogen Elizabethkingia anophelis in Response to Oxidative Stress.</title>
        <authorList>
            <person name="Li Y."/>
            <person name="Liu Y."/>
            <person name="Chew S.C."/>
            <person name="Tay M."/>
            <person name="Salido M.M."/>
            <person name="Teo J."/>
            <person name="Lauro F.M."/>
            <person name="Givskov M."/>
            <person name="Yang L."/>
        </authorList>
    </citation>
    <scope>NUCLEOTIDE SEQUENCE</scope>
    <source>
        <strain evidence="1">NUHP1</strain>
    </source>
</reference>